<proteinExistence type="predicted"/>
<evidence type="ECO:0000313" key="3">
    <source>
        <dbReference type="Proteomes" id="UP001528823"/>
    </source>
</evidence>
<dbReference type="Proteomes" id="UP001528823">
    <property type="component" value="Unassembled WGS sequence"/>
</dbReference>
<accession>A0ABT5UHW3</accession>
<reference evidence="2 3" key="1">
    <citation type="submission" date="2022-11" db="EMBL/GenBank/DDBJ databases">
        <title>Spartinivicinus poritis sp. nov., isolated from scleractinian coral Porites lutea.</title>
        <authorList>
            <person name="Zhang G."/>
            <person name="Cai L."/>
            <person name="Wei Q."/>
        </authorList>
    </citation>
    <scope>NUCLEOTIDE SEQUENCE [LARGE SCALE GENOMIC DNA]</scope>
    <source>
        <strain evidence="2 3">A2-2</strain>
    </source>
</reference>
<dbReference type="Pfam" id="PF13358">
    <property type="entry name" value="DDE_3"/>
    <property type="match status" value="1"/>
</dbReference>
<dbReference type="InterPro" id="IPR036397">
    <property type="entry name" value="RNaseH_sf"/>
</dbReference>
<dbReference type="Gene3D" id="3.30.420.10">
    <property type="entry name" value="Ribonuclease H-like superfamily/Ribonuclease H"/>
    <property type="match status" value="1"/>
</dbReference>
<feature type="domain" description="Tc1-like transposase DDE" evidence="1">
    <location>
        <begin position="5"/>
        <end position="89"/>
    </location>
</feature>
<evidence type="ECO:0000259" key="1">
    <source>
        <dbReference type="Pfam" id="PF13358"/>
    </source>
</evidence>
<dbReference type="RefSeq" id="WP_274692250.1">
    <property type="nucleotide sequence ID" value="NZ_JAPMOU010000106.1"/>
</dbReference>
<comment type="caution">
    <text evidence="2">The sequence shown here is derived from an EMBL/GenBank/DDBJ whole genome shotgun (WGS) entry which is preliminary data.</text>
</comment>
<dbReference type="InterPro" id="IPR038717">
    <property type="entry name" value="Tc1-like_DDE_dom"/>
</dbReference>
<dbReference type="EMBL" id="JAPMOU010000106">
    <property type="protein sequence ID" value="MDE1465950.1"/>
    <property type="molecule type" value="Genomic_DNA"/>
</dbReference>
<name>A0ABT5UHW3_9GAMM</name>
<protein>
    <submittedName>
        <fullName evidence="2">Transposase</fullName>
    </submittedName>
</protein>
<sequence>MRGRAVCPAKDRGVALVLPIANIEAMRLHLTEISKAISKGRHGLVIVDQAAWHTTHHLEIPVNITLLNLPPVSPELNPVERIWENLEKIHWQTVVLKISMILLSLVVRHGMYL</sequence>
<organism evidence="2 3">
    <name type="scientific">Spartinivicinus poritis</name>
    <dbReference type="NCBI Taxonomy" id="2994640"/>
    <lineage>
        <taxon>Bacteria</taxon>
        <taxon>Pseudomonadati</taxon>
        <taxon>Pseudomonadota</taxon>
        <taxon>Gammaproteobacteria</taxon>
        <taxon>Oceanospirillales</taxon>
        <taxon>Zooshikellaceae</taxon>
        <taxon>Spartinivicinus</taxon>
    </lineage>
</organism>
<gene>
    <name evidence="2" type="ORF">ORQ98_28725</name>
</gene>
<keyword evidence="3" id="KW-1185">Reference proteome</keyword>
<evidence type="ECO:0000313" key="2">
    <source>
        <dbReference type="EMBL" id="MDE1465950.1"/>
    </source>
</evidence>